<dbReference type="GeneID" id="15804755"/>
<dbReference type="OrthoDB" id="361474at2759"/>
<dbReference type="Gene3D" id="1.10.472.10">
    <property type="entry name" value="Cyclin-like"/>
    <property type="match status" value="1"/>
</dbReference>
<reference evidence="2 3" key="1">
    <citation type="journal article" date="2012" name="BMC Genomics">
        <title>Comparative genomic analysis and phylogenetic position of Theileria equi.</title>
        <authorList>
            <person name="Kappmeyer L.S."/>
            <person name="Thiagarajan M."/>
            <person name="Herndon D.R."/>
            <person name="Ramsay J.D."/>
            <person name="Caler E."/>
            <person name="Djikeng A."/>
            <person name="Gillespie J.J."/>
            <person name="Lau A.O."/>
            <person name="Roalson E.H."/>
            <person name="Silva J.C."/>
            <person name="Silva M.G."/>
            <person name="Suarez C.E."/>
            <person name="Ueti M.W."/>
            <person name="Nene V.M."/>
            <person name="Mealey R.H."/>
            <person name="Knowles D.P."/>
            <person name="Brayton K.A."/>
        </authorList>
    </citation>
    <scope>NUCLEOTIDE SEQUENCE [LARGE SCALE GENOMIC DNA]</scope>
    <source>
        <strain evidence="2 3">WA</strain>
    </source>
</reference>
<dbReference type="eggNOG" id="KOG2496">
    <property type="taxonomic scope" value="Eukaryota"/>
</dbReference>
<organism evidence="2 3">
    <name type="scientific">Theileria equi strain WA</name>
    <dbReference type="NCBI Taxonomy" id="1537102"/>
    <lineage>
        <taxon>Eukaryota</taxon>
        <taxon>Sar</taxon>
        <taxon>Alveolata</taxon>
        <taxon>Apicomplexa</taxon>
        <taxon>Aconoidasida</taxon>
        <taxon>Piroplasmida</taxon>
        <taxon>Theileriidae</taxon>
        <taxon>Theileria</taxon>
    </lineage>
</organism>
<dbReference type="SUPFAM" id="SSF47954">
    <property type="entry name" value="Cyclin-like"/>
    <property type="match status" value="1"/>
</dbReference>
<dbReference type="VEuPathDB" id="PiroplasmaDB:BEWA_007350"/>
<dbReference type="PANTHER" id="PTHR10026">
    <property type="entry name" value="CYCLIN"/>
    <property type="match status" value="1"/>
</dbReference>
<feature type="domain" description="Cyclin N-terminal" evidence="1">
    <location>
        <begin position="76"/>
        <end position="159"/>
    </location>
</feature>
<dbReference type="STRING" id="1537102.L0B257"/>
<dbReference type="InterPro" id="IPR036915">
    <property type="entry name" value="Cyclin-like_sf"/>
</dbReference>
<dbReference type="GO" id="GO:0016538">
    <property type="term" value="F:cyclin-dependent protein serine/threonine kinase regulator activity"/>
    <property type="evidence" value="ECO:0007669"/>
    <property type="project" value="InterPro"/>
</dbReference>
<accession>L0B257</accession>
<dbReference type="InterPro" id="IPR043198">
    <property type="entry name" value="Cyclin/Ssn8"/>
</dbReference>
<dbReference type="InterPro" id="IPR006671">
    <property type="entry name" value="Cyclin_N"/>
</dbReference>
<protein>
    <submittedName>
        <fullName evidence="2">Cyclin, putative</fullName>
    </submittedName>
</protein>
<dbReference type="EMBL" id="CP001670">
    <property type="protein sequence ID" value="AFZ81326.1"/>
    <property type="molecule type" value="Genomic_DNA"/>
</dbReference>
<evidence type="ECO:0000259" key="1">
    <source>
        <dbReference type="Pfam" id="PF00134"/>
    </source>
</evidence>
<dbReference type="Pfam" id="PF00134">
    <property type="entry name" value="Cyclin_N"/>
    <property type="match status" value="1"/>
</dbReference>
<gene>
    <name evidence="2" type="ORF">BEWA_007350</name>
</gene>
<dbReference type="AlphaFoldDB" id="L0B257"/>
<dbReference type="GO" id="GO:0006357">
    <property type="term" value="P:regulation of transcription by RNA polymerase II"/>
    <property type="evidence" value="ECO:0007669"/>
    <property type="project" value="InterPro"/>
</dbReference>
<dbReference type="KEGG" id="beq:BEWA_007350"/>
<evidence type="ECO:0000313" key="2">
    <source>
        <dbReference type="EMBL" id="AFZ81326.1"/>
    </source>
</evidence>
<proteinExistence type="predicted"/>
<dbReference type="RefSeq" id="XP_004830992.1">
    <property type="nucleotide sequence ID" value="XM_004830935.1"/>
</dbReference>
<dbReference type="Proteomes" id="UP000031512">
    <property type="component" value="Chromosome 3"/>
</dbReference>
<sequence>MESVYENGQETWPRNSTHYKNWLIDSPNTLQRIRLDTYNNALQKIKYKLVDLDVPTFEEEQWLVKYYSYQLSKFLATNHLKTTVKETALTFFNRFFLRKSLLEYDPRLIMFTCTTLAIKLEDMWRTVYVDKLLGHINNLDIAKVFEMEPIVCEVLDFNLLVLHTGEPLYTIQESCLQYLKDSLEINDELVGEHLNVIISISKQVEGTSMQMHENPELLFMHTPTQLALANFLYHCKTNLQSVISVETFILKKFLGGNDTKLVPLLSALNNINVKYDEFMAFRDKFSQEVEKAGSILDKYLKIYGI</sequence>
<evidence type="ECO:0000313" key="3">
    <source>
        <dbReference type="Proteomes" id="UP000031512"/>
    </source>
</evidence>
<dbReference type="CDD" id="cd20524">
    <property type="entry name" value="CYCLIN_CCNH_rpt1"/>
    <property type="match status" value="1"/>
</dbReference>
<name>L0B257_THEEQ</name>
<keyword evidence="3" id="KW-1185">Reference proteome</keyword>